<evidence type="ECO:0000256" key="10">
    <source>
        <dbReference type="ARBA" id="ARBA00023242"/>
    </source>
</evidence>
<feature type="transmembrane region" description="Helical" evidence="12">
    <location>
        <begin position="532"/>
        <end position="557"/>
    </location>
</feature>
<evidence type="ECO:0000256" key="1">
    <source>
        <dbReference type="ARBA" id="ARBA00004123"/>
    </source>
</evidence>
<evidence type="ECO:0000256" key="5">
    <source>
        <dbReference type="ARBA" id="ARBA00023015"/>
    </source>
</evidence>
<keyword evidence="6" id="KW-0238">DNA-binding</keyword>
<dbReference type="InterPro" id="IPR003441">
    <property type="entry name" value="NAC-dom"/>
</dbReference>
<dbReference type="EMBL" id="JAXUIC010000009">
    <property type="protein sequence ID" value="KAK4570976.1"/>
    <property type="molecule type" value="Genomic_DNA"/>
</dbReference>
<keyword evidence="5" id="KW-0805">Transcription regulation</keyword>
<gene>
    <name evidence="14" type="ORF">RGQ29_029725</name>
</gene>
<accession>A0AAN7IH21</accession>
<proteinExistence type="predicted"/>
<dbReference type="PANTHER" id="PTHR31744:SF216">
    <property type="entry name" value="NAC TRANSCRIPTION FACTOR"/>
    <property type="match status" value="1"/>
</dbReference>
<evidence type="ECO:0000256" key="9">
    <source>
        <dbReference type="ARBA" id="ARBA00023163"/>
    </source>
</evidence>
<dbReference type="GO" id="GO:0005634">
    <property type="term" value="C:nucleus"/>
    <property type="evidence" value="ECO:0007669"/>
    <property type="project" value="UniProtKB-SubCell"/>
</dbReference>
<evidence type="ECO:0000256" key="7">
    <source>
        <dbReference type="ARBA" id="ARBA00023136"/>
    </source>
</evidence>
<comment type="caution">
    <text evidence="14">The sequence shown here is derived from an EMBL/GenBank/DDBJ whole genome shotgun (WGS) entry which is preliminary data.</text>
</comment>
<evidence type="ECO:0000259" key="13">
    <source>
        <dbReference type="PROSITE" id="PS51005"/>
    </source>
</evidence>
<feature type="region of interest" description="Disordered" evidence="11">
    <location>
        <begin position="456"/>
        <end position="477"/>
    </location>
</feature>
<evidence type="ECO:0000256" key="6">
    <source>
        <dbReference type="ARBA" id="ARBA00023125"/>
    </source>
</evidence>
<evidence type="ECO:0000313" key="15">
    <source>
        <dbReference type="Proteomes" id="UP001324115"/>
    </source>
</evidence>
<dbReference type="GO" id="GO:0016020">
    <property type="term" value="C:membrane"/>
    <property type="evidence" value="ECO:0007669"/>
    <property type="project" value="UniProtKB-SubCell"/>
</dbReference>
<feature type="compositionally biased region" description="Basic and acidic residues" evidence="11">
    <location>
        <begin position="457"/>
        <end position="477"/>
    </location>
</feature>
<evidence type="ECO:0000256" key="3">
    <source>
        <dbReference type="ARBA" id="ARBA00022692"/>
    </source>
</evidence>
<dbReference type="Gene3D" id="2.170.150.80">
    <property type="entry name" value="NAC domain"/>
    <property type="match status" value="1"/>
</dbReference>
<keyword evidence="3 12" id="KW-0812">Transmembrane</keyword>
<evidence type="ECO:0000313" key="14">
    <source>
        <dbReference type="EMBL" id="KAK4570976.1"/>
    </source>
</evidence>
<dbReference type="SUPFAM" id="SSF101941">
    <property type="entry name" value="NAC domain"/>
    <property type="match status" value="1"/>
</dbReference>
<evidence type="ECO:0000256" key="8">
    <source>
        <dbReference type="ARBA" id="ARBA00023159"/>
    </source>
</evidence>
<evidence type="ECO:0000256" key="12">
    <source>
        <dbReference type="SAM" id="Phobius"/>
    </source>
</evidence>
<dbReference type="GO" id="GO:0006355">
    <property type="term" value="P:regulation of DNA-templated transcription"/>
    <property type="evidence" value="ECO:0007669"/>
    <property type="project" value="InterPro"/>
</dbReference>
<dbReference type="Proteomes" id="UP001324115">
    <property type="component" value="Unassembled WGS sequence"/>
</dbReference>
<sequence length="562" mass="62103">MAQAVISMNSLPLGFRFSPTDKELIDYYLRLKINGNEKDVSVIREIDVCKCEPWELPHFSAIETKDPEWFYFCPQDRKYPNGSRLNRATRLGYWKATGKDREIKSKIGLIGMKKTLVFYRGRAPSGKRTNWVMHEYRPTLEELSGTNPGQRAFVICRLFKKQDLSIEVSNHDEAAVSPEDTQLELDPVSPSLGGQAVNDPTSVECFPAENSDASTSDTVAPVNCNKGNSVVAENQGGELLENDPTLEDDLGMFFDPQFEPQDWILFSPSHTQIQELGHLYAPNDLNSGKGGVTSQYGSIEQDDVAAFLDSVIRDPDEYSYVGFGNQKNLAYESQALNVVSVKDSGSCSVSDAEVVNAPHFQGFLKSEDIIDRKAPLQNPISSSGASEQIYDYSLKESSNHLTAASSVEARTGITIRNRSQKIQPGIGNSMAQGSAPRRIRLQCKLQVQPLTSNLVPEDWRHTTGDHELKPVDTDEENTSEKHAVAGDHSAAATSAFSEPQNILSNSIENYKTSQEPSTSPRPIMRFNSSSNLTGFLAASLFRVGLVAVLFIGFASIWRCVKL</sequence>
<keyword evidence="10" id="KW-0539">Nucleus</keyword>
<name>A0AAN7IH21_QUERU</name>
<dbReference type="PROSITE" id="PS51005">
    <property type="entry name" value="NAC"/>
    <property type="match status" value="1"/>
</dbReference>
<dbReference type="FunFam" id="2.170.150.80:FF:000002">
    <property type="entry name" value="Nac domain-containing protein 86"/>
    <property type="match status" value="1"/>
</dbReference>
<protein>
    <recommendedName>
        <fullName evidence="13">NAC domain-containing protein</fullName>
    </recommendedName>
</protein>
<reference evidence="14 15" key="1">
    <citation type="journal article" date="2023" name="G3 (Bethesda)">
        <title>A haplotype-resolved chromosome-scale genome for Quercus rubra L. provides insights into the genetics of adaptive traits for red oak species.</title>
        <authorList>
            <person name="Kapoor B."/>
            <person name="Jenkins J."/>
            <person name="Schmutz J."/>
            <person name="Zhebentyayeva T."/>
            <person name="Kuelheim C."/>
            <person name="Coggeshall M."/>
            <person name="Heim C."/>
            <person name="Lasky J.R."/>
            <person name="Leites L."/>
            <person name="Islam-Faridi N."/>
            <person name="Romero-Severson J."/>
            <person name="DeLeo V.L."/>
            <person name="Lucas S.M."/>
            <person name="Lazic D."/>
            <person name="Gailing O."/>
            <person name="Carlson J."/>
            <person name="Staton M."/>
        </authorList>
    </citation>
    <scope>NUCLEOTIDE SEQUENCE [LARGE SCALE GENOMIC DNA]</scope>
    <source>
        <strain evidence="14">Pseudo-F2</strain>
    </source>
</reference>
<keyword evidence="4 12" id="KW-1133">Transmembrane helix</keyword>
<keyword evidence="7 12" id="KW-0472">Membrane</keyword>
<keyword evidence="15" id="KW-1185">Reference proteome</keyword>
<organism evidence="14 15">
    <name type="scientific">Quercus rubra</name>
    <name type="common">Northern red oak</name>
    <name type="synonym">Quercus borealis</name>
    <dbReference type="NCBI Taxonomy" id="3512"/>
    <lineage>
        <taxon>Eukaryota</taxon>
        <taxon>Viridiplantae</taxon>
        <taxon>Streptophyta</taxon>
        <taxon>Embryophyta</taxon>
        <taxon>Tracheophyta</taxon>
        <taxon>Spermatophyta</taxon>
        <taxon>Magnoliopsida</taxon>
        <taxon>eudicotyledons</taxon>
        <taxon>Gunneridae</taxon>
        <taxon>Pentapetalae</taxon>
        <taxon>rosids</taxon>
        <taxon>fabids</taxon>
        <taxon>Fagales</taxon>
        <taxon>Fagaceae</taxon>
        <taxon>Quercus</taxon>
    </lineage>
</organism>
<keyword evidence="9" id="KW-0804">Transcription</keyword>
<dbReference type="InterPro" id="IPR036093">
    <property type="entry name" value="NAC_dom_sf"/>
</dbReference>
<evidence type="ECO:0000256" key="11">
    <source>
        <dbReference type="SAM" id="MobiDB-lite"/>
    </source>
</evidence>
<evidence type="ECO:0000256" key="4">
    <source>
        <dbReference type="ARBA" id="ARBA00022989"/>
    </source>
</evidence>
<feature type="domain" description="NAC" evidence="13">
    <location>
        <begin position="11"/>
        <end position="161"/>
    </location>
</feature>
<dbReference type="Pfam" id="PF02365">
    <property type="entry name" value="NAM"/>
    <property type="match status" value="1"/>
</dbReference>
<dbReference type="AlphaFoldDB" id="A0AAN7IH21"/>
<dbReference type="GO" id="GO:0000976">
    <property type="term" value="F:transcription cis-regulatory region binding"/>
    <property type="evidence" value="ECO:0007669"/>
    <property type="project" value="UniProtKB-ARBA"/>
</dbReference>
<dbReference type="PANTHER" id="PTHR31744">
    <property type="entry name" value="PROTEIN CUP-SHAPED COTYLEDON 2-RELATED"/>
    <property type="match status" value="1"/>
</dbReference>
<comment type="subcellular location">
    <subcellularLocation>
        <location evidence="2">Membrane</location>
        <topology evidence="2">Single-pass membrane protein</topology>
    </subcellularLocation>
    <subcellularLocation>
        <location evidence="1">Nucleus</location>
    </subcellularLocation>
</comment>
<evidence type="ECO:0000256" key="2">
    <source>
        <dbReference type="ARBA" id="ARBA00004167"/>
    </source>
</evidence>
<keyword evidence="8" id="KW-0010">Activator</keyword>